<dbReference type="Gramene" id="LPERR07G02780.1">
    <property type="protein sequence ID" value="LPERR07G02780.1"/>
    <property type="gene ID" value="LPERR07G02780"/>
</dbReference>
<accession>A0A0D9WVI0</accession>
<organism evidence="1 2">
    <name type="scientific">Leersia perrieri</name>
    <dbReference type="NCBI Taxonomy" id="77586"/>
    <lineage>
        <taxon>Eukaryota</taxon>
        <taxon>Viridiplantae</taxon>
        <taxon>Streptophyta</taxon>
        <taxon>Embryophyta</taxon>
        <taxon>Tracheophyta</taxon>
        <taxon>Spermatophyta</taxon>
        <taxon>Magnoliopsida</taxon>
        <taxon>Liliopsida</taxon>
        <taxon>Poales</taxon>
        <taxon>Poaceae</taxon>
        <taxon>BOP clade</taxon>
        <taxon>Oryzoideae</taxon>
        <taxon>Oryzeae</taxon>
        <taxon>Oryzinae</taxon>
        <taxon>Leersia</taxon>
    </lineage>
</organism>
<sequence>MEGLIPLVYKAIVEYKKASSHVNLGSLFFVTTVDDQLCGDSGRWCYAATSPPASAVAQLVSPLLRSTAPPFRLE</sequence>
<dbReference type="eggNOG" id="ENOG502R5PM">
    <property type="taxonomic scope" value="Eukaryota"/>
</dbReference>
<proteinExistence type="predicted"/>
<protein>
    <submittedName>
        <fullName evidence="1">Uncharacterized protein</fullName>
    </submittedName>
</protein>
<dbReference type="HOGENOM" id="CLU_2691338_0_0_1"/>
<dbReference type="AlphaFoldDB" id="A0A0D9WVI0"/>
<evidence type="ECO:0000313" key="2">
    <source>
        <dbReference type="Proteomes" id="UP000032180"/>
    </source>
</evidence>
<evidence type="ECO:0000313" key="1">
    <source>
        <dbReference type="EnsemblPlants" id="LPERR07G02780.1"/>
    </source>
</evidence>
<keyword evidence="2" id="KW-1185">Reference proteome</keyword>
<reference evidence="1 2" key="1">
    <citation type="submission" date="2012-08" db="EMBL/GenBank/DDBJ databases">
        <title>Oryza genome evolution.</title>
        <authorList>
            <person name="Wing R.A."/>
        </authorList>
    </citation>
    <scope>NUCLEOTIDE SEQUENCE</scope>
</reference>
<name>A0A0D9WVI0_9ORYZ</name>
<reference evidence="2" key="2">
    <citation type="submission" date="2013-12" db="EMBL/GenBank/DDBJ databases">
        <authorList>
            <person name="Yu Y."/>
            <person name="Lee S."/>
            <person name="de Baynast K."/>
            <person name="Wissotski M."/>
            <person name="Liu L."/>
            <person name="Talag J."/>
            <person name="Goicoechea J."/>
            <person name="Angelova A."/>
            <person name="Jetty R."/>
            <person name="Kudrna D."/>
            <person name="Golser W."/>
            <person name="Rivera L."/>
            <person name="Zhang J."/>
            <person name="Wing R."/>
        </authorList>
    </citation>
    <scope>NUCLEOTIDE SEQUENCE</scope>
</reference>
<reference evidence="1" key="3">
    <citation type="submission" date="2015-04" db="UniProtKB">
        <authorList>
            <consortium name="EnsemblPlants"/>
        </authorList>
    </citation>
    <scope>IDENTIFICATION</scope>
</reference>
<dbReference type="EnsemblPlants" id="LPERR07G02780.1">
    <property type="protein sequence ID" value="LPERR07G02780.1"/>
    <property type="gene ID" value="LPERR07G02780"/>
</dbReference>
<dbReference type="Proteomes" id="UP000032180">
    <property type="component" value="Chromosome 7"/>
</dbReference>